<name>A0A4Q7YSY0_9BACT</name>
<evidence type="ECO:0000313" key="2">
    <source>
        <dbReference type="EMBL" id="RZU39965.1"/>
    </source>
</evidence>
<organism evidence="2 3">
    <name type="scientific">Edaphobacter modestus</name>
    <dbReference type="NCBI Taxonomy" id="388466"/>
    <lineage>
        <taxon>Bacteria</taxon>
        <taxon>Pseudomonadati</taxon>
        <taxon>Acidobacteriota</taxon>
        <taxon>Terriglobia</taxon>
        <taxon>Terriglobales</taxon>
        <taxon>Acidobacteriaceae</taxon>
        <taxon>Edaphobacter</taxon>
    </lineage>
</organism>
<gene>
    <name evidence="2" type="ORF">BDD14_1375</name>
</gene>
<dbReference type="InterPro" id="IPR055050">
    <property type="entry name" value="WsaF_C"/>
</dbReference>
<evidence type="ECO:0000313" key="3">
    <source>
        <dbReference type="Proteomes" id="UP000292958"/>
    </source>
</evidence>
<dbReference type="EMBL" id="SHKW01000001">
    <property type="protein sequence ID" value="RZU39965.1"/>
    <property type="molecule type" value="Genomic_DNA"/>
</dbReference>
<sequence length="411" mass="46487">MNLQQVSNQFGRRYRQLRKFLSRKEARTILDLIRTTAAEHIRPKNVPLPVGRDQVLAADLSHPVQFLIPDILPGKPLHLNWVMVPPGPGSGGHTTIFRIIRYLEAHGYINRVYFYNVYEADHQYYESIIRNFYDFHGYVGKMEREMEDAHAVIATAWATAYPVFNSRCRGKRFYFVQDYEPYFHSVGAISLMAENTYRMGFHAITAGKWLAQKLNAEFGMSADSFDFGCDTSTYCRSGNSIRSGLVFYARPEATRRGFELGLLAMEIFAARRPDIDLHFYGDKMGKLPFRFIDHGHISPAKLNEIYNQCYAGLSLSLTNVSLVPHEMLAAGCIPVVNDAVQNRIVLDNSFVRYASPYPRALADELEALVTNQAFDSLSQAAAASVHGTTWDHAGKTVDSIFRHSLANHKAS</sequence>
<dbReference type="Proteomes" id="UP000292958">
    <property type="component" value="Unassembled WGS sequence"/>
</dbReference>
<dbReference type="OrthoDB" id="9797829at2"/>
<comment type="caution">
    <text evidence="2">The sequence shown here is derived from an EMBL/GenBank/DDBJ whole genome shotgun (WGS) entry which is preliminary data.</text>
</comment>
<protein>
    <recommendedName>
        <fullName evidence="1">WsaF C-terminal domain-containing protein</fullName>
    </recommendedName>
</protein>
<dbReference type="Gene3D" id="3.40.50.2000">
    <property type="entry name" value="Glycogen Phosphorylase B"/>
    <property type="match status" value="1"/>
</dbReference>
<keyword evidence="3" id="KW-1185">Reference proteome</keyword>
<feature type="domain" description="WsaF C-terminal" evidence="1">
    <location>
        <begin position="245"/>
        <end position="365"/>
    </location>
</feature>
<dbReference type="AlphaFoldDB" id="A0A4Q7YSY0"/>
<dbReference type="RefSeq" id="WP_130418105.1">
    <property type="nucleotide sequence ID" value="NZ_SHKW01000001.1"/>
</dbReference>
<reference evidence="2 3" key="1">
    <citation type="submission" date="2019-02" db="EMBL/GenBank/DDBJ databases">
        <title>Genomic Encyclopedia of Archaeal and Bacterial Type Strains, Phase II (KMG-II): from individual species to whole genera.</title>
        <authorList>
            <person name="Goeker M."/>
        </authorList>
    </citation>
    <scope>NUCLEOTIDE SEQUENCE [LARGE SCALE GENOMIC DNA]</scope>
    <source>
        <strain evidence="2 3">DSM 18101</strain>
    </source>
</reference>
<accession>A0A4Q7YSY0</accession>
<evidence type="ECO:0000259" key="1">
    <source>
        <dbReference type="Pfam" id="PF22772"/>
    </source>
</evidence>
<dbReference type="Pfam" id="PF22772">
    <property type="entry name" value="WsaF_C"/>
    <property type="match status" value="1"/>
</dbReference>
<dbReference type="Gene3D" id="3.40.50.11090">
    <property type="match status" value="1"/>
</dbReference>
<dbReference type="SUPFAM" id="SSF53756">
    <property type="entry name" value="UDP-Glycosyltransferase/glycogen phosphorylase"/>
    <property type="match status" value="1"/>
</dbReference>
<proteinExistence type="predicted"/>